<dbReference type="RefSeq" id="WP_149777827.1">
    <property type="nucleotide sequence ID" value="NZ_FRCB01000001.1"/>
</dbReference>
<organism evidence="5 6">
    <name type="scientific">Roseovarius litoreus</name>
    <dbReference type="NCBI Taxonomy" id="1155722"/>
    <lineage>
        <taxon>Bacteria</taxon>
        <taxon>Pseudomonadati</taxon>
        <taxon>Pseudomonadota</taxon>
        <taxon>Alphaproteobacteria</taxon>
        <taxon>Rhodobacterales</taxon>
        <taxon>Roseobacteraceae</taxon>
        <taxon>Roseovarius</taxon>
    </lineage>
</organism>
<keyword evidence="1 5" id="KW-0808">Transferase</keyword>
<feature type="domain" description="MobA-like NTP transferase" evidence="4">
    <location>
        <begin position="12"/>
        <end position="133"/>
    </location>
</feature>
<dbReference type="GO" id="GO:0016779">
    <property type="term" value="F:nucleotidyltransferase activity"/>
    <property type="evidence" value="ECO:0007669"/>
    <property type="project" value="UniProtKB-KW"/>
</dbReference>
<dbReference type="PANTHER" id="PTHR43584:SF8">
    <property type="entry name" value="N-ACETYLMURAMATE ALPHA-1-PHOSPHATE URIDYLYLTRANSFERASE"/>
    <property type="match status" value="1"/>
</dbReference>
<dbReference type="EMBL" id="FRCB01000001">
    <property type="protein sequence ID" value="SHL35508.1"/>
    <property type="molecule type" value="Genomic_DNA"/>
</dbReference>
<keyword evidence="6" id="KW-1185">Reference proteome</keyword>
<evidence type="ECO:0000256" key="1">
    <source>
        <dbReference type="ARBA" id="ARBA00022679"/>
    </source>
</evidence>
<evidence type="ECO:0000313" key="5">
    <source>
        <dbReference type="EMBL" id="SHL35508.1"/>
    </source>
</evidence>
<sequence length="260" mass="28936">MMQNGSQKQRAVILLAAGQGSRLRPLTETCPKSLLKMGQKTVLETILDSVLETGPREIVVVTGFESEQMSEFVAARYRGKDVRTIENVDYLSDTNILSAQVGVSALSTPENGYFLIETDIITTPDVWKSIIAQEARLGSFWVTRGVYGADLTGGIVQVDGTGMVTDIRYEPLYDPRFDGWPKMLGVLSVGPDEVAADIETRLLVSEQSTFNYYMVPWITYSERLPCRIFDLKDHFAMSFNTMDDYQAAQIAFASQQRGST</sequence>
<evidence type="ECO:0000313" key="6">
    <source>
        <dbReference type="Proteomes" id="UP000322545"/>
    </source>
</evidence>
<evidence type="ECO:0000256" key="2">
    <source>
        <dbReference type="ARBA" id="ARBA00022695"/>
    </source>
</evidence>
<dbReference type="SUPFAM" id="SSF53448">
    <property type="entry name" value="Nucleotide-diphospho-sugar transferases"/>
    <property type="match status" value="1"/>
</dbReference>
<dbReference type="Proteomes" id="UP000322545">
    <property type="component" value="Unassembled WGS sequence"/>
</dbReference>
<gene>
    <name evidence="5" type="ORF">SAMN05443432_101230</name>
</gene>
<keyword evidence="2" id="KW-0548">Nucleotidyltransferase</keyword>
<protein>
    <submittedName>
        <fullName evidence="5">MobA-like NTP transferase domain-containing protein</fullName>
    </submittedName>
</protein>
<reference evidence="5 6" key="1">
    <citation type="submission" date="2016-11" db="EMBL/GenBank/DDBJ databases">
        <authorList>
            <person name="Varghese N."/>
            <person name="Submissions S."/>
        </authorList>
    </citation>
    <scope>NUCLEOTIDE SEQUENCE [LARGE SCALE GENOMIC DNA]</scope>
    <source>
        <strain evidence="5 6">DSM 28249</strain>
    </source>
</reference>
<name>A0A1M6ZYB7_9RHOB</name>
<proteinExistence type="predicted"/>
<dbReference type="Pfam" id="PF12804">
    <property type="entry name" value="NTP_transf_3"/>
    <property type="match status" value="1"/>
</dbReference>
<keyword evidence="3" id="KW-0460">Magnesium</keyword>
<accession>A0A1M6ZYB7</accession>
<dbReference type="InterPro" id="IPR025877">
    <property type="entry name" value="MobA-like_NTP_Trfase"/>
</dbReference>
<dbReference type="AlphaFoldDB" id="A0A1M6ZYB7"/>
<dbReference type="Gene3D" id="3.90.550.10">
    <property type="entry name" value="Spore Coat Polysaccharide Biosynthesis Protein SpsA, Chain A"/>
    <property type="match status" value="1"/>
</dbReference>
<dbReference type="InterPro" id="IPR050065">
    <property type="entry name" value="GlmU-like"/>
</dbReference>
<dbReference type="PANTHER" id="PTHR43584">
    <property type="entry name" value="NUCLEOTIDYL TRANSFERASE"/>
    <property type="match status" value="1"/>
</dbReference>
<evidence type="ECO:0000256" key="3">
    <source>
        <dbReference type="ARBA" id="ARBA00022842"/>
    </source>
</evidence>
<evidence type="ECO:0000259" key="4">
    <source>
        <dbReference type="Pfam" id="PF12804"/>
    </source>
</evidence>
<dbReference type="InterPro" id="IPR029044">
    <property type="entry name" value="Nucleotide-diphossugar_trans"/>
</dbReference>